<dbReference type="InterPro" id="IPR009001">
    <property type="entry name" value="Transl_elong_EF1A/Init_IF2_C"/>
</dbReference>
<dbReference type="Pfam" id="PF00009">
    <property type="entry name" value="GTP_EFTU"/>
    <property type="match status" value="1"/>
</dbReference>
<dbReference type="InterPro" id="IPR057335">
    <property type="entry name" value="Beta-barrel_SelB"/>
</dbReference>
<evidence type="ECO:0000256" key="8">
    <source>
        <dbReference type="ARBA" id="ARBA00031615"/>
    </source>
</evidence>
<evidence type="ECO:0000256" key="4">
    <source>
        <dbReference type="ARBA" id="ARBA00022741"/>
    </source>
</evidence>
<evidence type="ECO:0000256" key="1">
    <source>
        <dbReference type="ARBA" id="ARBA00004496"/>
    </source>
</evidence>
<dbReference type="InterPro" id="IPR004535">
    <property type="entry name" value="Transl_elong_SelB"/>
</dbReference>
<dbReference type="CDD" id="cd03696">
    <property type="entry name" value="SelB_II"/>
    <property type="match status" value="1"/>
</dbReference>
<dbReference type="NCBIfam" id="TIGR00231">
    <property type="entry name" value="small_GTP"/>
    <property type="match status" value="1"/>
</dbReference>
<keyword evidence="3" id="KW-0963">Cytoplasm</keyword>
<dbReference type="NCBIfam" id="TIGR00475">
    <property type="entry name" value="selB"/>
    <property type="match status" value="1"/>
</dbReference>
<keyword evidence="5" id="KW-0648">Protein biosynthesis</keyword>
<evidence type="ECO:0000256" key="5">
    <source>
        <dbReference type="ARBA" id="ARBA00022917"/>
    </source>
</evidence>
<feature type="domain" description="Tr-type G" evidence="9">
    <location>
        <begin position="1"/>
        <end position="173"/>
    </location>
</feature>
<dbReference type="CDD" id="cd04171">
    <property type="entry name" value="SelB"/>
    <property type="match status" value="1"/>
</dbReference>
<dbReference type="InterPro" id="IPR036388">
    <property type="entry name" value="WH-like_DNA-bd_sf"/>
</dbReference>
<keyword evidence="10" id="KW-0251">Elongation factor</keyword>
<gene>
    <name evidence="10" type="primary">selB</name>
    <name evidence="10" type="ORF">ENF32_01370</name>
</gene>
<accession>A0A7C0U5S2</accession>
<dbReference type="GO" id="GO:0003924">
    <property type="term" value="F:GTPase activity"/>
    <property type="evidence" value="ECO:0007669"/>
    <property type="project" value="InterPro"/>
</dbReference>
<dbReference type="InterPro" id="IPR027417">
    <property type="entry name" value="P-loop_NTPase"/>
</dbReference>
<evidence type="ECO:0000256" key="3">
    <source>
        <dbReference type="ARBA" id="ARBA00022490"/>
    </source>
</evidence>
<evidence type="ECO:0000259" key="9">
    <source>
        <dbReference type="PROSITE" id="PS51722"/>
    </source>
</evidence>
<organism evidence="10">
    <name type="scientific">Thermosulfidibacter takaii</name>
    <dbReference type="NCBI Taxonomy" id="412593"/>
    <lineage>
        <taxon>Bacteria</taxon>
        <taxon>Pseudomonadati</taxon>
        <taxon>Thermosulfidibacterota</taxon>
        <taxon>Thermosulfidibacteria</taxon>
        <taxon>Thermosulfidibacterales</taxon>
        <taxon>Thermosulfidibacteraceae</taxon>
    </lineage>
</organism>
<dbReference type="PANTHER" id="PTHR43721">
    <property type="entry name" value="ELONGATION FACTOR TU-RELATED"/>
    <property type="match status" value="1"/>
</dbReference>
<evidence type="ECO:0000256" key="6">
    <source>
        <dbReference type="ARBA" id="ARBA00023134"/>
    </source>
</evidence>
<dbReference type="InterPro" id="IPR004161">
    <property type="entry name" value="EFTu-like_2"/>
</dbReference>
<dbReference type="Pfam" id="PF25461">
    <property type="entry name" value="Beta-barrel_SelB"/>
    <property type="match status" value="1"/>
</dbReference>
<dbReference type="EMBL" id="DQWS01000052">
    <property type="protein sequence ID" value="HDD52702.1"/>
    <property type="molecule type" value="Genomic_DNA"/>
</dbReference>
<dbReference type="PROSITE" id="PS00301">
    <property type="entry name" value="G_TR_1"/>
    <property type="match status" value="1"/>
</dbReference>
<dbReference type="GO" id="GO:0005829">
    <property type="term" value="C:cytosol"/>
    <property type="evidence" value="ECO:0007669"/>
    <property type="project" value="TreeGrafter"/>
</dbReference>
<dbReference type="InterPro" id="IPR031157">
    <property type="entry name" value="G_TR_CS"/>
</dbReference>
<dbReference type="PANTHER" id="PTHR43721:SF22">
    <property type="entry name" value="ELONGATION FACTOR TU, MITOCHONDRIAL"/>
    <property type="match status" value="1"/>
</dbReference>
<dbReference type="GO" id="GO:0001514">
    <property type="term" value="P:selenocysteine incorporation"/>
    <property type="evidence" value="ECO:0007669"/>
    <property type="project" value="InterPro"/>
</dbReference>
<dbReference type="SUPFAM" id="SSF46785">
    <property type="entry name" value="Winged helix' DNA-binding domain"/>
    <property type="match status" value="2"/>
</dbReference>
<keyword evidence="6" id="KW-0342">GTP-binding</keyword>
<name>A0A7C0U5S2_9BACT</name>
<dbReference type="GO" id="GO:0003723">
    <property type="term" value="F:RNA binding"/>
    <property type="evidence" value="ECO:0007669"/>
    <property type="project" value="InterPro"/>
</dbReference>
<dbReference type="InterPro" id="IPR036390">
    <property type="entry name" value="WH_DNA-bd_sf"/>
</dbReference>
<dbReference type="PRINTS" id="PR00315">
    <property type="entry name" value="ELONGATNFCT"/>
</dbReference>
<evidence type="ECO:0000313" key="10">
    <source>
        <dbReference type="EMBL" id="HDD52702.1"/>
    </source>
</evidence>
<evidence type="ECO:0000256" key="7">
    <source>
        <dbReference type="ARBA" id="ARBA00025526"/>
    </source>
</evidence>
<keyword evidence="4" id="KW-0547">Nucleotide-binding</keyword>
<dbReference type="InterPro" id="IPR050055">
    <property type="entry name" value="EF-Tu_GTPase"/>
</dbReference>
<dbReference type="PROSITE" id="PS51722">
    <property type="entry name" value="G_TR_2"/>
    <property type="match status" value="1"/>
</dbReference>
<dbReference type="CDD" id="cd15491">
    <property type="entry name" value="selB_III"/>
    <property type="match status" value="1"/>
</dbReference>
<comment type="function">
    <text evidence="7">Translation factor necessary for the incorporation of selenocysteine into proteins. It probably replaces EF-Tu for the insertion of selenocysteine directed by the UGA codon. SelB binds GTP and GDP.</text>
</comment>
<dbReference type="SUPFAM" id="SSF52540">
    <property type="entry name" value="P-loop containing nucleoside triphosphate hydrolases"/>
    <property type="match status" value="1"/>
</dbReference>
<dbReference type="SUPFAM" id="SSF50465">
    <property type="entry name" value="EF-Tu/eEF-1alpha/eIF2-gamma C-terminal domain"/>
    <property type="match status" value="1"/>
</dbReference>
<dbReference type="GO" id="GO:0003746">
    <property type="term" value="F:translation elongation factor activity"/>
    <property type="evidence" value="ECO:0007669"/>
    <property type="project" value="UniProtKB-KW"/>
</dbReference>
<dbReference type="GO" id="GO:0005525">
    <property type="term" value="F:GTP binding"/>
    <property type="evidence" value="ECO:0007669"/>
    <property type="project" value="UniProtKB-KW"/>
</dbReference>
<dbReference type="InterPro" id="IPR015191">
    <property type="entry name" value="SelB_WHD4"/>
</dbReference>
<dbReference type="Gene3D" id="1.10.10.10">
    <property type="entry name" value="Winged helix-like DNA-binding domain superfamily/Winged helix DNA-binding domain"/>
    <property type="match status" value="1"/>
</dbReference>
<comment type="caution">
    <text evidence="10">The sequence shown here is derived from an EMBL/GenBank/DDBJ whole genome shotgun (WGS) entry which is preliminary data.</text>
</comment>
<reference evidence="10" key="1">
    <citation type="journal article" date="2020" name="mSystems">
        <title>Genome- and Community-Level Interaction Insights into Carbon Utilization and Element Cycling Functions of Hydrothermarchaeota in Hydrothermal Sediment.</title>
        <authorList>
            <person name="Zhou Z."/>
            <person name="Liu Y."/>
            <person name="Xu W."/>
            <person name="Pan J."/>
            <person name="Luo Z.H."/>
            <person name="Li M."/>
        </authorList>
    </citation>
    <scope>NUCLEOTIDE SEQUENCE [LARGE SCALE GENOMIC DNA]</scope>
    <source>
        <strain evidence="10">HyVt-115</strain>
    </source>
</reference>
<dbReference type="AlphaFoldDB" id="A0A7C0U5S2"/>
<dbReference type="FunFam" id="3.40.50.300:FF:001064">
    <property type="entry name" value="Selenocysteine-specific translation elongation factor"/>
    <property type="match status" value="1"/>
</dbReference>
<dbReference type="InterPro" id="IPR005225">
    <property type="entry name" value="Small_GTP-bd"/>
</dbReference>
<dbReference type="Pfam" id="PF03144">
    <property type="entry name" value="GTP_EFTU_D2"/>
    <property type="match status" value="1"/>
</dbReference>
<dbReference type="Pfam" id="PF09107">
    <property type="entry name" value="WHD_3rd_SelB"/>
    <property type="match status" value="1"/>
</dbReference>
<dbReference type="Gene3D" id="3.40.50.300">
    <property type="entry name" value="P-loop containing nucleotide triphosphate hydrolases"/>
    <property type="match status" value="1"/>
</dbReference>
<sequence>MKQVVVGTAGHIDHGKTQLVKALTGIDTDRLREEKERGITIDLGFAHLKLSSDVRVSIVDVPGHERFVRNMVAGASGIDLVLMVIAADEGVMPQTREHLAICQFLGVERGLVALTKVDLVDSDWLEMVRHDVREFLRGTFLEGAPVVATSAVTGEGLEELRDELLRLCLDVPEKGVGASFRMPIDRAFTMKGFGTVVTGTVYSGKVRVGDTLELLPRGLSLRVRGLQVHGEDVEEVGPGSRAAVNLAGVGKEELRRGDVLVSPGTFALSLFVDVSFSLMSQASPLKNWARVRFHWGTAETMGRVKLLDREVLNPGERTLVRIHLEEPVVTAPGDPFVVRSFSPVVTIGGGRILDSNPSSRSIKRRELHGRLSALVGMPDWKRLEFFLLWSEEEGLSPQEAFLKTSRSASVEEVFREVLLRGRGLTLGGRYFYREAVVSLKRRLERTVLTFFDENPLRVFVSREEIQARMGKMDERVFDALLEEVAGDGKILLSSEGISLKASGPSLTSEEERWLEFIKDQFEKAKWSPPSEAQVFERGGIPPNKGRALVKLLLERGDLVRISREILLDRHWAQEMVARVQRHLVQKGELTVGEFKDLLGVSRKYAVPYLEFLDSKGVTRRVGSVRKAKGRGGSGFKD</sequence>
<dbReference type="InterPro" id="IPR009000">
    <property type="entry name" value="Transl_B-barrel_sf"/>
</dbReference>
<evidence type="ECO:0000256" key="2">
    <source>
        <dbReference type="ARBA" id="ARBA00015953"/>
    </source>
</evidence>
<dbReference type="Gene3D" id="2.40.30.10">
    <property type="entry name" value="Translation factors"/>
    <property type="match status" value="2"/>
</dbReference>
<dbReference type="InterPro" id="IPR000795">
    <property type="entry name" value="T_Tr_GTP-bd_dom"/>
</dbReference>
<comment type="subcellular location">
    <subcellularLocation>
        <location evidence="1">Cytoplasm</location>
    </subcellularLocation>
</comment>
<dbReference type="Gene3D" id="1.10.10.2770">
    <property type="match status" value="1"/>
</dbReference>
<dbReference type="Proteomes" id="UP000885690">
    <property type="component" value="Unassembled WGS sequence"/>
</dbReference>
<protein>
    <recommendedName>
        <fullName evidence="2">Selenocysteine-specific elongation factor</fullName>
    </recommendedName>
    <alternativeName>
        <fullName evidence="8">SelB translation factor</fullName>
    </alternativeName>
</protein>
<dbReference type="SUPFAM" id="SSF50447">
    <property type="entry name" value="Translation proteins"/>
    <property type="match status" value="1"/>
</dbReference>
<proteinExistence type="predicted"/>